<accession>A0A7H1MCD0</accession>
<gene>
    <name evidence="1" type="primary">rluC</name>
    <name evidence="1" type="ORF">H7A79_2113</name>
</gene>
<proteinExistence type="predicted"/>
<dbReference type="KEGG" id="nmus:H7A79_2113"/>
<organism evidence="1 2">
    <name type="scientific">Neisseria musculi</name>
    <dbReference type="NCBI Taxonomy" id="1815583"/>
    <lineage>
        <taxon>Bacteria</taxon>
        <taxon>Pseudomonadati</taxon>
        <taxon>Pseudomonadota</taxon>
        <taxon>Betaproteobacteria</taxon>
        <taxon>Neisseriales</taxon>
        <taxon>Neisseriaceae</taxon>
        <taxon>Neisseria</taxon>
    </lineage>
</organism>
<reference evidence="1" key="1">
    <citation type="submission" date="2024-06" db="EMBL/GenBank/DDBJ databases">
        <title>Complete Genome Sequence of mouse commensal type strain Neisseria musculi.</title>
        <authorList>
            <person name="Thapa E."/>
            <person name="Aluvathingal J."/>
            <person name="Nadendla S."/>
            <person name="Mehta A."/>
            <person name="Tettelin H."/>
            <person name="Weyand N.J."/>
        </authorList>
    </citation>
    <scope>NUCLEOTIDE SEQUENCE</scope>
    <source>
        <strain evidence="1">NW831</strain>
    </source>
</reference>
<dbReference type="GO" id="GO:0009982">
    <property type="term" value="F:pseudouridine synthase activity"/>
    <property type="evidence" value="ECO:0007669"/>
    <property type="project" value="InterPro"/>
</dbReference>
<dbReference type="AlphaFoldDB" id="A0A7H1MCD0"/>
<dbReference type="InterPro" id="IPR020103">
    <property type="entry name" value="PsdUridine_synth_cat_dom_sf"/>
</dbReference>
<sequence>MYEDDAVLVINKPAGTAVHGGSGVSFGVIEQLRRSRPEAEYLELVHRLEKTPAAC</sequence>
<evidence type="ECO:0000313" key="1">
    <source>
        <dbReference type="EMBL" id="QNT59295.1"/>
    </source>
</evidence>
<protein>
    <submittedName>
        <fullName evidence="1">Pseudouridine synthase domain protein</fullName>
    </submittedName>
</protein>
<dbReference type="Proteomes" id="UP000516412">
    <property type="component" value="Chromosome"/>
</dbReference>
<dbReference type="GO" id="GO:0003723">
    <property type="term" value="F:RNA binding"/>
    <property type="evidence" value="ECO:0007669"/>
    <property type="project" value="InterPro"/>
</dbReference>
<dbReference type="EMBL" id="CP060414">
    <property type="protein sequence ID" value="QNT59295.1"/>
    <property type="molecule type" value="Genomic_DNA"/>
</dbReference>
<dbReference type="GO" id="GO:0140098">
    <property type="term" value="F:catalytic activity, acting on RNA"/>
    <property type="evidence" value="ECO:0007669"/>
    <property type="project" value="UniProtKB-ARBA"/>
</dbReference>
<keyword evidence="2" id="KW-1185">Reference proteome</keyword>
<dbReference type="GO" id="GO:0001522">
    <property type="term" value="P:pseudouridine synthesis"/>
    <property type="evidence" value="ECO:0007669"/>
    <property type="project" value="InterPro"/>
</dbReference>
<dbReference type="Gene3D" id="3.30.2350.10">
    <property type="entry name" value="Pseudouridine synthase"/>
    <property type="match status" value="1"/>
</dbReference>
<dbReference type="SUPFAM" id="SSF55120">
    <property type="entry name" value="Pseudouridine synthase"/>
    <property type="match status" value="1"/>
</dbReference>
<name>A0A7H1MCD0_9NEIS</name>
<evidence type="ECO:0000313" key="2">
    <source>
        <dbReference type="Proteomes" id="UP000516412"/>
    </source>
</evidence>
<dbReference type="GO" id="GO:0006396">
    <property type="term" value="P:RNA processing"/>
    <property type="evidence" value="ECO:0007669"/>
    <property type="project" value="UniProtKB-ARBA"/>
</dbReference>